<protein>
    <submittedName>
        <fullName evidence="10">Atonal bHLH transcription factor 1b</fullName>
    </submittedName>
</protein>
<evidence type="ECO:0000259" key="9">
    <source>
        <dbReference type="PROSITE" id="PS50888"/>
    </source>
</evidence>
<dbReference type="Ensembl" id="ENSCCRT00010078439.1">
    <property type="protein sequence ID" value="ENSCCRP00010070966.1"/>
    <property type="gene ID" value="ENSCCRG00010030777.1"/>
</dbReference>
<keyword evidence="4" id="KW-0524">Neurogenesis</keyword>
<keyword evidence="5" id="KW-0805">Transcription regulation</keyword>
<dbReference type="Gene3D" id="4.10.280.10">
    <property type="entry name" value="Helix-loop-helix DNA-binding domain"/>
    <property type="match status" value="1"/>
</dbReference>
<dbReference type="GO" id="GO:0046983">
    <property type="term" value="F:protein dimerization activity"/>
    <property type="evidence" value="ECO:0007669"/>
    <property type="project" value="InterPro"/>
</dbReference>
<comment type="subcellular location">
    <subcellularLocation>
        <location evidence="1">Nucleus</location>
    </subcellularLocation>
</comment>
<dbReference type="InterPro" id="IPR050359">
    <property type="entry name" value="bHLH_transcription_factors"/>
</dbReference>
<dbReference type="GO" id="GO:0005634">
    <property type="term" value="C:nucleus"/>
    <property type="evidence" value="ECO:0007669"/>
    <property type="project" value="UniProtKB-SubCell"/>
</dbReference>
<dbReference type="CDD" id="cd19713">
    <property type="entry name" value="bHLH_TS_ATOH1"/>
    <property type="match status" value="1"/>
</dbReference>
<evidence type="ECO:0000256" key="3">
    <source>
        <dbReference type="ARBA" id="ARBA00022782"/>
    </source>
</evidence>
<evidence type="ECO:0000256" key="4">
    <source>
        <dbReference type="ARBA" id="ARBA00022902"/>
    </source>
</evidence>
<keyword evidence="11" id="KW-1185">Reference proteome</keyword>
<keyword evidence="3" id="KW-0221">Differentiation</keyword>
<dbReference type="GO" id="GO:0070888">
    <property type="term" value="F:E-box binding"/>
    <property type="evidence" value="ECO:0007669"/>
    <property type="project" value="TreeGrafter"/>
</dbReference>
<dbReference type="SUPFAM" id="SSF47459">
    <property type="entry name" value="HLH, helix-loop-helix DNA-binding domain"/>
    <property type="match status" value="1"/>
</dbReference>
<dbReference type="PANTHER" id="PTHR19290:SF150">
    <property type="entry name" value="ATONAL BHLH TRANSCRIPTION FACTOR 1B"/>
    <property type="match status" value="1"/>
</dbReference>
<dbReference type="SMART" id="SM00353">
    <property type="entry name" value="HLH"/>
    <property type="match status" value="1"/>
</dbReference>
<keyword evidence="2" id="KW-0217">Developmental protein</keyword>
<feature type="domain" description="BHLH" evidence="9">
    <location>
        <begin position="104"/>
        <end position="156"/>
    </location>
</feature>
<keyword evidence="7" id="KW-0539">Nucleus</keyword>
<organism evidence="10 11">
    <name type="scientific">Cyprinus carpio</name>
    <name type="common">Common carp</name>
    <dbReference type="NCBI Taxonomy" id="7962"/>
    <lineage>
        <taxon>Eukaryota</taxon>
        <taxon>Metazoa</taxon>
        <taxon>Chordata</taxon>
        <taxon>Craniata</taxon>
        <taxon>Vertebrata</taxon>
        <taxon>Euteleostomi</taxon>
        <taxon>Actinopterygii</taxon>
        <taxon>Neopterygii</taxon>
        <taxon>Teleostei</taxon>
        <taxon>Ostariophysi</taxon>
        <taxon>Cypriniformes</taxon>
        <taxon>Cyprinidae</taxon>
        <taxon>Cyprininae</taxon>
        <taxon>Cyprinus</taxon>
    </lineage>
</organism>
<evidence type="ECO:0000256" key="5">
    <source>
        <dbReference type="ARBA" id="ARBA00023015"/>
    </source>
</evidence>
<evidence type="ECO:0000313" key="10">
    <source>
        <dbReference type="Ensembl" id="ENSCCRP00010070966.1"/>
    </source>
</evidence>
<keyword evidence="6" id="KW-0804">Transcription</keyword>
<feature type="region of interest" description="Disordered" evidence="8">
    <location>
        <begin position="208"/>
        <end position="238"/>
    </location>
</feature>
<dbReference type="PROSITE" id="PS50888">
    <property type="entry name" value="BHLH"/>
    <property type="match status" value="1"/>
</dbReference>
<dbReference type="AlphaFoldDB" id="A0A8C1M5U4"/>
<dbReference type="GO" id="GO:0045944">
    <property type="term" value="P:positive regulation of transcription by RNA polymerase II"/>
    <property type="evidence" value="ECO:0007669"/>
    <property type="project" value="TreeGrafter"/>
</dbReference>
<evidence type="ECO:0000313" key="11">
    <source>
        <dbReference type="Proteomes" id="UP000694427"/>
    </source>
</evidence>
<proteinExistence type="predicted"/>
<name>A0A8C1M5U4_CYPCA</name>
<dbReference type="PANTHER" id="PTHR19290">
    <property type="entry name" value="BASIC HELIX-LOOP-HELIX PROTEIN NEUROGENIN-RELATED"/>
    <property type="match status" value="1"/>
</dbReference>
<evidence type="ECO:0000256" key="1">
    <source>
        <dbReference type="ARBA" id="ARBA00004123"/>
    </source>
</evidence>
<evidence type="ECO:0000256" key="6">
    <source>
        <dbReference type="ARBA" id="ARBA00023163"/>
    </source>
</evidence>
<dbReference type="GO" id="GO:0061564">
    <property type="term" value="P:axon development"/>
    <property type="evidence" value="ECO:0007669"/>
    <property type="project" value="TreeGrafter"/>
</dbReference>
<sequence length="238" mass="26312">MFYECNSLYKHHKICAVKHIIPAMTAKAKLLHWSDGKLRERPEEFTLSEHPRLTRSDHYAHTSVDAALDKYMSGVSSPVTAESDLGGSKAHGGTKQNLTGPQRHRRVAANARERRRMHGLNRAFDKLRSVIPSLENEKKLSKYDTLQMAQIYITELSELLEGVVQSECRGLRDGCGASGNHGNLGQRSSAQTLRTSIAYTLDADSSNFVPEKNDVTSNASDGESSHFSDIEEGQSGGR</sequence>
<reference evidence="10" key="1">
    <citation type="submission" date="2025-08" db="UniProtKB">
        <authorList>
            <consortium name="Ensembl"/>
        </authorList>
    </citation>
    <scope>IDENTIFICATION</scope>
</reference>
<evidence type="ECO:0000256" key="8">
    <source>
        <dbReference type="SAM" id="MobiDB-lite"/>
    </source>
</evidence>
<reference evidence="10" key="2">
    <citation type="submission" date="2025-09" db="UniProtKB">
        <authorList>
            <consortium name="Ensembl"/>
        </authorList>
    </citation>
    <scope>IDENTIFICATION</scope>
</reference>
<dbReference type="Proteomes" id="UP000694427">
    <property type="component" value="Unplaced"/>
</dbReference>
<dbReference type="InterPro" id="IPR011598">
    <property type="entry name" value="bHLH_dom"/>
</dbReference>
<feature type="region of interest" description="Disordered" evidence="8">
    <location>
        <begin position="79"/>
        <end position="104"/>
    </location>
</feature>
<dbReference type="InterPro" id="IPR032661">
    <property type="entry name" value="ATOH1_bHLH"/>
</dbReference>
<dbReference type="Pfam" id="PF00010">
    <property type="entry name" value="HLH"/>
    <property type="match status" value="1"/>
</dbReference>
<evidence type="ECO:0000256" key="7">
    <source>
        <dbReference type="ARBA" id="ARBA00023242"/>
    </source>
</evidence>
<dbReference type="GO" id="GO:0000981">
    <property type="term" value="F:DNA-binding transcription factor activity, RNA polymerase II-specific"/>
    <property type="evidence" value="ECO:0007669"/>
    <property type="project" value="TreeGrafter"/>
</dbReference>
<dbReference type="FunFam" id="4.10.280.10:FF:000025">
    <property type="entry name" value="protein atonal homolog 7"/>
    <property type="match status" value="1"/>
</dbReference>
<dbReference type="GO" id="GO:0007423">
    <property type="term" value="P:sensory organ development"/>
    <property type="evidence" value="ECO:0007669"/>
    <property type="project" value="TreeGrafter"/>
</dbReference>
<evidence type="ECO:0000256" key="2">
    <source>
        <dbReference type="ARBA" id="ARBA00022473"/>
    </source>
</evidence>
<dbReference type="InterPro" id="IPR036638">
    <property type="entry name" value="HLH_DNA-bd_sf"/>
</dbReference>
<accession>A0A8C1M5U4</accession>